<evidence type="ECO:0000313" key="4">
    <source>
        <dbReference type="EMBL" id="BDG60579.1"/>
    </source>
</evidence>
<organism evidence="4 5">
    <name type="scientific">Caldinitratiruptor microaerophilus</name>
    <dbReference type="NCBI Taxonomy" id="671077"/>
    <lineage>
        <taxon>Bacteria</taxon>
        <taxon>Bacillati</taxon>
        <taxon>Bacillota</taxon>
        <taxon>Clostridia</taxon>
        <taxon>Eubacteriales</taxon>
        <taxon>Symbiobacteriaceae</taxon>
        <taxon>Caldinitratiruptor</taxon>
    </lineage>
</organism>
<protein>
    <submittedName>
        <fullName evidence="4">Diguanylate cyclase</fullName>
    </submittedName>
</protein>
<dbReference type="SUPFAM" id="SSF50475">
    <property type="entry name" value="FMN-binding split barrel"/>
    <property type="match status" value="1"/>
</dbReference>
<evidence type="ECO:0000313" key="5">
    <source>
        <dbReference type="Proteomes" id="UP001163687"/>
    </source>
</evidence>
<evidence type="ECO:0000259" key="3">
    <source>
        <dbReference type="SMART" id="SM00903"/>
    </source>
</evidence>
<dbReference type="GO" id="GO:0010181">
    <property type="term" value="F:FMN binding"/>
    <property type="evidence" value="ECO:0007669"/>
    <property type="project" value="InterPro"/>
</dbReference>
<reference evidence="4" key="1">
    <citation type="submission" date="2022-03" db="EMBL/GenBank/DDBJ databases">
        <title>Complete genome sequence of Caldinitratiruptor microaerophilus.</title>
        <authorList>
            <person name="Mukaiyama R."/>
            <person name="Nishiyama T."/>
            <person name="Ueda K."/>
        </authorList>
    </citation>
    <scope>NUCLEOTIDE SEQUENCE</scope>
    <source>
        <strain evidence="4">JCM 16183</strain>
    </source>
</reference>
<keyword evidence="2" id="KW-0560">Oxidoreductase</keyword>
<gene>
    <name evidence="4" type="ORF">caldi_16690</name>
</gene>
<feature type="domain" description="Flavin reductase like" evidence="3">
    <location>
        <begin position="10"/>
        <end position="156"/>
    </location>
</feature>
<sequence length="158" mass="17297">MDPATKKRALRDITYGLYVVGTRDGDEVNAFTANWLTQASFDPPLVVLAAKKGSTSTAMIESSGVFSVNTLETGQKDLAAEFFKPVHRVGNKFGNVAFRLGETGCPILEEALSFFECRVVDRVDRGDHLIFVGEVINAGFHREGTPLTLRETGWHYGG</sequence>
<dbReference type="RefSeq" id="WP_264844592.1">
    <property type="nucleotide sequence ID" value="NZ_AP025628.1"/>
</dbReference>
<evidence type="ECO:0000256" key="2">
    <source>
        <dbReference type="ARBA" id="ARBA00023002"/>
    </source>
</evidence>
<dbReference type="Proteomes" id="UP001163687">
    <property type="component" value="Chromosome"/>
</dbReference>
<dbReference type="Gene3D" id="2.30.110.10">
    <property type="entry name" value="Electron Transport, Fmn-binding Protein, Chain A"/>
    <property type="match status" value="1"/>
</dbReference>
<proteinExistence type="inferred from homology"/>
<dbReference type="SMART" id="SM00903">
    <property type="entry name" value="Flavin_Reduct"/>
    <property type="match status" value="1"/>
</dbReference>
<dbReference type="InterPro" id="IPR002563">
    <property type="entry name" value="Flavin_Rdtase-like_dom"/>
</dbReference>
<name>A0AA35CL82_9FIRM</name>
<accession>A0AA35CL82</accession>
<dbReference type="InterPro" id="IPR050268">
    <property type="entry name" value="NADH-dep_flavin_reductase"/>
</dbReference>
<dbReference type="EMBL" id="AP025628">
    <property type="protein sequence ID" value="BDG60579.1"/>
    <property type="molecule type" value="Genomic_DNA"/>
</dbReference>
<dbReference type="Pfam" id="PF01613">
    <property type="entry name" value="Flavin_Reduct"/>
    <property type="match status" value="1"/>
</dbReference>
<dbReference type="InterPro" id="IPR012349">
    <property type="entry name" value="Split_barrel_FMN-bd"/>
</dbReference>
<comment type="similarity">
    <text evidence="1">Belongs to the non-flavoprotein flavin reductase family.</text>
</comment>
<dbReference type="GO" id="GO:0042602">
    <property type="term" value="F:riboflavin reductase (NADPH) activity"/>
    <property type="evidence" value="ECO:0007669"/>
    <property type="project" value="TreeGrafter"/>
</dbReference>
<evidence type="ECO:0000256" key="1">
    <source>
        <dbReference type="ARBA" id="ARBA00008898"/>
    </source>
</evidence>
<dbReference type="PANTHER" id="PTHR30466">
    <property type="entry name" value="FLAVIN REDUCTASE"/>
    <property type="match status" value="1"/>
</dbReference>
<dbReference type="PANTHER" id="PTHR30466:SF11">
    <property type="entry name" value="FLAVIN-DEPENDENT MONOOXYGENASE, REDUCTASE SUBUNIT HSAB"/>
    <property type="match status" value="1"/>
</dbReference>
<dbReference type="AlphaFoldDB" id="A0AA35CL82"/>
<keyword evidence="5" id="KW-1185">Reference proteome</keyword>
<dbReference type="KEGG" id="cmic:caldi_16690"/>